<keyword evidence="2" id="KW-1185">Reference proteome</keyword>
<comment type="caution">
    <text evidence="1">The sequence shown here is derived from an EMBL/GenBank/DDBJ whole genome shotgun (WGS) entry which is preliminary data.</text>
</comment>
<name>A0A9W8NEH9_9PEZI</name>
<organism evidence="1 2">
    <name type="scientific">Xylaria arbuscula</name>
    <dbReference type="NCBI Taxonomy" id="114810"/>
    <lineage>
        <taxon>Eukaryota</taxon>
        <taxon>Fungi</taxon>
        <taxon>Dikarya</taxon>
        <taxon>Ascomycota</taxon>
        <taxon>Pezizomycotina</taxon>
        <taxon>Sordariomycetes</taxon>
        <taxon>Xylariomycetidae</taxon>
        <taxon>Xylariales</taxon>
        <taxon>Xylariaceae</taxon>
        <taxon>Xylaria</taxon>
    </lineage>
</organism>
<evidence type="ECO:0000313" key="2">
    <source>
        <dbReference type="Proteomes" id="UP001148614"/>
    </source>
</evidence>
<sequence length="191" mass="21680">MGKNWGEAMEDDRVLEPAWRAYSIQTGGTQIWNWDHYLPRYQQLELLQQRIIGKNLDLGTPTLRYAYVRYALGRIHHPSSSLKAKLEFPNRRVPRQQVVCRCEAQSSPKRAQRANQSSDPGKKWEEDGQGWVISIQVLGRCHAVMCVCLLLVCEDNNPAGPDLSTCGICLVTRRREVKANDDTTLGSGNRT</sequence>
<protein>
    <submittedName>
        <fullName evidence="1">Uncharacterized protein</fullName>
    </submittedName>
</protein>
<gene>
    <name evidence="1" type="ORF">NPX13_g5375</name>
</gene>
<dbReference type="EMBL" id="JANPWZ010000844">
    <property type="protein sequence ID" value="KAJ3571442.1"/>
    <property type="molecule type" value="Genomic_DNA"/>
</dbReference>
<evidence type="ECO:0000313" key="1">
    <source>
        <dbReference type="EMBL" id="KAJ3571442.1"/>
    </source>
</evidence>
<dbReference type="AlphaFoldDB" id="A0A9W8NEH9"/>
<reference evidence="1" key="1">
    <citation type="submission" date="2022-07" db="EMBL/GenBank/DDBJ databases">
        <title>Genome Sequence of Xylaria arbuscula.</title>
        <authorList>
            <person name="Buettner E."/>
        </authorList>
    </citation>
    <scope>NUCLEOTIDE SEQUENCE</scope>
    <source>
        <strain evidence="1">VT107</strain>
    </source>
</reference>
<dbReference type="Proteomes" id="UP001148614">
    <property type="component" value="Unassembled WGS sequence"/>
</dbReference>
<proteinExistence type="predicted"/>
<accession>A0A9W8NEH9</accession>